<protein>
    <recommendedName>
        <fullName evidence="2">ABM domain-containing protein</fullName>
    </recommendedName>
</protein>
<sequence length="206" mass="22133">MALSACFTAASRRLTRQCALPLPLRRHLCSSSDDDIPGLRRNAFRKPPADGAVGPAAKRKILARQKAIALETAPKTGPIARVAQVSLRVGAREALVDDYVASAKSAYEGQPGFLGALLLFDGQTRAQSITLWEKEESLDAAVGTERYGSAMQKLGSHFAEPPETRTWELGAATFVPMQGGPSISVVQRSVRPTSVQTTTVEMEARE</sequence>
<organism evidence="1">
    <name type="scientific">Emiliania huxleyi</name>
    <name type="common">Coccolithophore</name>
    <name type="synonym">Pontosphaera huxleyi</name>
    <dbReference type="NCBI Taxonomy" id="2903"/>
    <lineage>
        <taxon>Eukaryota</taxon>
        <taxon>Haptista</taxon>
        <taxon>Haptophyta</taxon>
        <taxon>Prymnesiophyceae</taxon>
        <taxon>Isochrysidales</taxon>
        <taxon>Noelaerhabdaceae</taxon>
        <taxon>Emiliania</taxon>
    </lineage>
</organism>
<dbReference type="Gene3D" id="3.30.70.100">
    <property type="match status" value="1"/>
</dbReference>
<dbReference type="EMBL" id="HBIR01057910">
    <property type="protein sequence ID" value="CAE0595493.1"/>
    <property type="molecule type" value="Transcribed_RNA"/>
</dbReference>
<reference evidence="1" key="1">
    <citation type="submission" date="2021-01" db="EMBL/GenBank/DDBJ databases">
        <authorList>
            <person name="Corre E."/>
            <person name="Pelletier E."/>
            <person name="Niang G."/>
            <person name="Scheremetjew M."/>
            <person name="Finn R."/>
            <person name="Kale V."/>
            <person name="Holt S."/>
            <person name="Cochrane G."/>
            <person name="Meng A."/>
            <person name="Brown T."/>
            <person name="Cohen L."/>
        </authorList>
    </citation>
    <scope>NUCLEOTIDE SEQUENCE</scope>
    <source>
        <strain evidence="1">379</strain>
    </source>
</reference>
<dbReference type="InterPro" id="IPR011008">
    <property type="entry name" value="Dimeric_a/b-barrel"/>
</dbReference>
<dbReference type="AlphaFoldDB" id="A0A7S3TVL0"/>
<accession>A0A7S3TVL0</accession>
<evidence type="ECO:0008006" key="2">
    <source>
        <dbReference type="Google" id="ProtNLM"/>
    </source>
</evidence>
<dbReference type="SUPFAM" id="SSF54909">
    <property type="entry name" value="Dimeric alpha+beta barrel"/>
    <property type="match status" value="1"/>
</dbReference>
<proteinExistence type="predicted"/>
<name>A0A7S3TVL0_EMIHU</name>
<evidence type="ECO:0000313" key="1">
    <source>
        <dbReference type="EMBL" id="CAE0595493.1"/>
    </source>
</evidence>
<gene>
    <name evidence="1" type="ORF">EHUX00137_LOCUS45020</name>
</gene>